<keyword evidence="7" id="KW-0479">Metal-binding</keyword>
<keyword evidence="6 7" id="KW-0472">Membrane</keyword>
<keyword evidence="4 7" id="KW-0812">Transmembrane</keyword>
<keyword evidence="10" id="KW-1185">Reference proteome</keyword>
<gene>
    <name evidence="7" type="primary">mraY</name>
    <name evidence="9" type="ORF">INF20_05830</name>
</gene>
<accession>A0ABR9QY39</accession>
<keyword evidence="3 7" id="KW-0808">Transferase</keyword>
<name>A0ABR9QY39_9FIRM</name>
<protein>
    <recommendedName>
        <fullName evidence="7 8">Phospho-N-acetylmuramoyl-pentapeptide-transferase</fullName>
        <ecNumber evidence="7 8">2.7.8.13</ecNumber>
    </recommendedName>
    <alternativeName>
        <fullName evidence="7">UDP-MurNAc-pentapeptide phosphotransferase</fullName>
    </alternativeName>
</protein>
<evidence type="ECO:0000256" key="1">
    <source>
        <dbReference type="ARBA" id="ARBA00004141"/>
    </source>
</evidence>
<dbReference type="InterPro" id="IPR018480">
    <property type="entry name" value="PNAcMuramoyl-5peptid_Trfase_CS"/>
</dbReference>
<evidence type="ECO:0000256" key="5">
    <source>
        <dbReference type="ARBA" id="ARBA00022989"/>
    </source>
</evidence>
<comment type="subcellular location">
    <subcellularLocation>
        <location evidence="7">Cell membrane</location>
        <topology evidence="7">Multi-pass membrane protein</topology>
    </subcellularLocation>
    <subcellularLocation>
        <location evidence="1">Membrane</location>
        <topology evidence="1">Multi-pass membrane protein</topology>
    </subcellularLocation>
</comment>
<dbReference type="PANTHER" id="PTHR22926">
    <property type="entry name" value="PHOSPHO-N-ACETYLMURAMOYL-PENTAPEPTIDE-TRANSFERASE"/>
    <property type="match status" value="1"/>
</dbReference>
<comment type="pathway">
    <text evidence="7">Cell wall biogenesis; peptidoglycan biosynthesis.</text>
</comment>
<comment type="caution">
    <text evidence="9">The sequence shown here is derived from an EMBL/GenBank/DDBJ whole genome shotgun (WGS) entry which is preliminary data.</text>
</comment>
<evidence type="ECO:0000256" key="4">
    <source>
        <dbReference type="ARBA" id="ARBA00022692"/>
    </source>
</evidence>
<keyword evidence="7" id="KW-0460">Magnesium</keyword>
<feature type="transmembrane region" description="Helical" evidence="7">
    <location>
        <begin position="142"/>
        <end position="166"/>
    </location>
</feature>
<evidence type="ECO:0000256" key="3">
    <source>
        <dbReference type="ARBA" id="ARBA00022679"/>
    </source>
</evidence>
<reference evidence="9 10" key="1">
    <citation type="submission" date="2020-10" db="EMBL/GenBank/DDBJ databases">
        <title>ChiBAC.</title>
        <authorList>
            <person name="Zenner C."/>
            <person name="Hitch T.C.A."/>
            <person name="Clavel T."/>
        </authorList>
    </citation>
    <scope>NUCLEOTIDE SEQUENCE [LARGE SCALE GENOMIC DNA]</scope>
    <source>
        <strain evidence="9 10">DSM 108706</strain>
    </source>
</reference>
<evidence type="ECO:0000313" key="9">
    <source>
        <dbReference type="EMBL" id="MBE5035792.1"/>
    </source>
</evidence>
<keyword evidence="7" id="KW-0131">Cell cycle</keyword>
<comment type="catalytic activity">
    <reaction evidence="7">
        <text>UDP-N-acetyl-alpha-D-muramoyl-L-alanyl-gamma-D-glutamyl-meso-2,6-diaminopimeloyl-D-alanyl-D-alanine + di-trans,octa-cis-undecaprenyl phosphate = di-trans,octa-cis-undecaprenyl diphospho-N-acetyl-alpha-D-muramoyl-L-alanyl-D-glutamyl-meso-2,6-diaminopimeloyl-D-alanyl-D-alanine + UMP</text>
        <dbReference type="Rhea" id="RHEA:28386"/>
        <dbReference type="ChEBI" id="CHEBI:57865"/>
        <dbReference type="ChEBI" id="CHEBI:60392"/>
        <dbReference type="ChEBI" id="CHEBI:61386"/>
        <dbReference type="ChEBI" id="CHEBI:61387"/>
        <dbReference type="EC" id="2.7.8.13"/>
    </reaction>
</comment>
<keyword evidence="7" id="KW-0133">Cell shape</keyword>
<keyword evidence="5 7" id="KW-1133">Transmembrane helix</keyword>
<keyword evidence="7" id="KW-0573">Peptidoglycan synthesis</keyword>
<dbReference type="CDD" id="cd06852">
    <property type="entry name" value="GT_MraY"/>
    <property type="match status" value="1"/>
</dbReference>
<comment type="similarity">
    <text evidence="2 7">Belongs to the glycosyltransferase 4 family. MraY subfamily.</text>
</comment>
<comment type="cofactor">
    <cofactor evidence="7">
        <name>Mg(2+)</name>
        <dbReference type="ChEBI" id="CHEBI:18420"/>
    </cofactor>
</comment>
<dbReference type="RefSeq" id="WP_226385440.1">
    <property type="nucleotide sequence ID" value="NZ_JADCKA010000009.1"/>
</dbReference>
<organism evidence="9 10">
    <name type="scientific">Gallibacter intestinalis</name>
    <dbReference type="NCBI Taxonomy" id="2779356"/>
    <lineage>
        <taxon>Bacteria</taxon>
        <taxon>Bacillati</taxon>
        <taxon>Bacillota</taxon>
        <taxon>Clostridia</taxon>
        <taxon>Eubacteriales</taxon>
        <taxon>Eubacteriaceae</taxon>
        <taxon>Gallibacter</taxon>
    </lineage>
</organism>
<sequence>MDFATTDALLTGLLGFLLAFILTKQAIPILQRKQMGQNIRDEGPQSHMKKSGTPSMGGIAIIIAVVIAAIVGSVSKTSMADTLICLSGLIFFGAIGFFDDYLKVIKKQNEGLKPYQKFGLQFLFAVVIAVYMAEFSDIGTLVYIPFAQIYVDFGIFYIPFVIFTILAMTNGVNLTDGLDGLAAGVTTIVSLYMAYVASSVGHLPSELMFAALCGACIGFLAFNKNPAKIFMGDTGSLAIGGGITVAAFMMKMEFLLPIAGLIYVLETLSVILQVGYFKATGGKRLFRMAPLHHHFEEGGMHERKVVLMFWTVTLICCGLALWLA</sequence>
<dbReference type="NCBIfam" id="TIGR00445">
    <property type="entry name" value="mraY"/>
    <property type="match status" value="1"/>
</dbReference>
<feature type="transmembrane region" description="Helical" evidence="7">
    <location>
        <begin position="305"/>
        <end position="323"/>
    </location>
</feature>
<feature type="transmembrane region" description="Helical" evidence="7">
    <location>
        <begin position="254"/>
        <end position="277"/>
    </location>
</feature>
<dbReference type="PROSITE" id="PS01348">
    <property type="entry name" value="MRAY_2"/>
    <property type="match status" value="1"/>
</dbReference>
<dbReference type="PROSITE" id="PS01347">
    <property type="entry name" value="MRAY_1"/>
    <property type="match status" value="1"/>
</dbReference>
<dbReference type="Pfam" id="PF00953">
    <property type="entry name" value="Glycos_transf_4"/>
    <property type="match status" value="1"/>
</dbReference>
<dbReference type="EC" id="2.7.8.13" evidence="7 8"/>
<keyword evidence="7" id="KW-0961">Cell wall biogenesis/degradation</keyword>
<dbReference type="InterPro" id="IPR000715">
    <property type="entry name" value="Glycosyl_transferase_4"/>
</dbReference>
<keyword evidence="7" id="KW-0132">Cell division</keyword>
<feature type="transmembrane region" description="Helical" evidence="7">
    <location>
        <begin position="118"/>
        <end position="136"/>
    </location>
</feature>
<dbReference type="Pfam" id="PF10555">
    <property type="entry name" value="MraY_sig1"/>
    <property type="match status" value="1"/>
</dbReference>
<comment type="function">
    <text evidence="7">Catalyzes the initial step of the lipid cycle reactions in the biosynthesis of the cell wall peptidoglycan: transfers peptidoglycan precursor phospho-MurNAc-pentapeptide from UDP-MurNAc-pentapeptide onto the lipid carrier undecaprenyl phosphate, yielding undecaprenyl-pyrophosphoryl-MurNAc-pentapeptide, known as lipid I.</text>
</comment>
<feature type="transmembrane region" description="Helical" evidence="7">
    <location>
        <begin position="178"/>
        <end position="197"/>
    </location>
</feature>
<proteinExistence type="inferred from homology"/>
<evidence type="ECO:0000313" key="10">
    <source>
        <dbReference type="Proteomes" id="UP001516588"/>
    </source>
</evidence>
<dbReference type="InterPro" id="IPR003524">
    <property type="entry name" value="PNAcMuramoyl-5peptid_Trfase"/>
</dbReference>
<dbReference type="HAMAP" id="MF_00038">
    <property type="entry name" value="MraY"/>
    <property type="match status" value="1"/>
</dbReference>
<feature type="transmembrane region" description="Helical" evidence="7">
    <location>
        <begin position="51"/>
        <end position="72"/>
    </location>
</feature>
<feature type="transmembrane region" description="Helical" evidence="7">
    <location>
        <begin position="78"/>
        <end position="98"/>
    </location>
</feature>
<evidence type="ECO:0000256" key="8">
    <source>
        <dbReference type="NCBIfam" id="TIGR00445"/>
    </source>
</evidence>
<evidence type="ECO:0000256" key="7">
    <source>
        <dbReference type="HAMAP-Rule" id="MF_00038"/>
    </source>
</evidence>
<dbReference type="Proteomes" id="UP001516588">
    <property type="component" value="Unassembled WGS sequence"/>
</dbReference>
<dbReference type="GO" id="GO:0016740">
    <property type="term" value="F:transferase activity"/>
    <property type="evidence" value="ECO:0007669"/>
    <property type="project" value="UniProtKB-KW"/>
</dbReference>
<feature type="transmembrane region" description="Helical" evidence="7">
    <location>
        <begin position="229"/>
        <end position="248"/>
    </location>
</feature>
<feature type="transmembrane region" description="Helical" evidence="7">
    <location>
        <begin position="12"/>
        <end position="30"/>
    </location>
</feature>
<keyword evidence="7" id="KW-1003">Cell membrane</keyword>
<evidence type="ECO:0000256" key="6">
    <source>
        <dbReference type="ARBA" id="ARBA00023136"/>
    </source>
</evidence>
<evidence type="ECO:0000256" key="2">
    <source>
        <dbReference type="ARBA" id="ARBA00005583"/>
    </source>
</evidence>
<dbReference type="PANTHER" id="PTHR22926:SF5">
    <property type="entry name" value="PHOSPHO-N-ACETYLMURAMOYL-PENTAPEPTIDE-TRANSFERASE HOMOLOG"/>
    <property type="match status" value="1"/>
</dbReference>
<dbReference type="EMBL" id="JADCKA010000009">
    <property type="protein sequence ID" value="MBE5035792.1"/>
    <property type="molecule type" value="Genomic_DNA"/>
</dbReference>